<reference evidence="4 5" key="1">
    <citation type="submission" date="2021-03" db="EMBL/GenBank/DDBJ databases">
        <title>Fibrella sp. HMF5405 genome sequencing and assembly.</title>
        <authorList>
            <person name="Kang H."/>
            <person name="Kim H."/>
            <person name="Bae S."/>
            <person name="Joh K."/>
        </authorList>
    </citation>
    <scope>NUCLEOTIDE SEQUENCE [LARGE SCALE GENOMIC DNA]</scope>
    <source>
        <strain evidence="4 5">HMF5405</strain>
    </source>
</reference>
<keyword evidence="1" id="KW-0808">Transferase</keyword>
<dbReference type="PROSITE" id="PS51186">
    <property type="entry name" value="GNAT"/>
    <property type="match status" value="1"/>
</dbReference>
<dbReference type="CDD" id="cd04301">
    <property type="entry name" value="NAT_SF"/>
    <property type="match status" value="1"/>
</dbReference>
<feature type="domain" description="N-acetyltransferase" evidence="3">
    <location>
        <begin position="4"/>
        <end position="165"/>
    </location>
</feature>
<evidence type="ECO:0000313" key="5">
    <source>
        <dbReference type="Proteomes" id="UP000664628"/>
    </source>
</evidence>
<dbReference type="Gene3D" id="3.40.630.30">
    <property type="match status" value="1"/>
</dbReference>
<accession>A0ABS3JNB8</accession>
<organism evidence="4 5">
    <name type="scientific">Fibrella forsythiae</name>
    <dbReference type="NCBI Taxonomy" id="2817061"/>
    <lineage>
        <taxon>Bacteria</taxon>
        <taxon>Pseudomonadati</taxon>
        <taxon>Bacteroidota</taxon>
        <taxon>Cytophagia</taxon>
        <taxon>Cytophagales</taxon>
        <taxon>Spirosomataceae</taxon>
        <taxon>Fibrella</taxon>
    </lineage>
</organism>
<evidence type="ECO:0000313" key="4">
    <source>
        <dbReference type="EMBL" id="MBO0951505.1"/>
    </source>
</evidence>
<dbReference type="PANTHER" id="PTHR43877:SF2">
    <property type="entry name" value="AMINOALKYLPHOSPHONATE N-ACETYLTRANSFERASE-RELATED"/>
    <property type="match status" value="1"/>
</dbReference>
<dbReference type="PANTHER" id="PTHR43877">
    <property type="entry name" value="AMINOALKYLPHOSPHONATE N-ACETYLTRANSFERASE-RELATED-RELATED"/>
    <property type="match status" value="1"/>
</dbReference>
<name>A0ABS3JNB8_9BACT</name>
<evidence type="ECO:0000256" key="1">
    <source>
        <dbReference type="ARBA" id="ARBA00022679"/>
    </source>
</evidence>
<sequence>MAATTIRLLTEADLAVYRALLMSGLEQDADSFRIAPEDEQHAPFPTQNRPDSFTMGAFVGEQLAGVVSFQRDGAERVKLRHKGLLFRMYVSPNVRGQGLAGLLIQEVIDRARQLDGLEQLVLTVTTTNPAKRIYERFGFRSFSLEENAMKWRGTYLTEEAMKLML</sequence>
<proteinExistence type="predicted"/>
<dbReference type="Proteomes" id="UP000664628">
    <property type="component" value="Unassembled WGS sequence"/>
</dbReference>
<dbReference type="Pfam" id="PF00583">
    <property type="entry name" value="Acetyltransf_1"/>
    <property type="match status" value="1"/>
</dbReference>
<gene>
    <name evidence="4" type="ORF">J2I46_23175</name>
</gene>
<dbReference type="InterPro" id="IPR050832">
    <property type="entry name" value="Bact_Acetyltransf"/>
</dbReference>
<dbReference type="RefSeq" id="WP_207331462.1">
    <property type="nucleotide sequence ID" value="NZ_JAFMYW010000008.1"/>
</dbReference>
<protein>
    <submittedName>
        <fullName evidence="4">GNAT family N-acetyltransferase</fullName>
    </submittedName>
</protein>
<keyword evidence="5" id="KW-1185">Reference proteome</keyword>
<dbReference type="EMBL" id="JAFMYW010000008">
    <property type="protein sequence ID" value="MBO0951505.1"/>
    <property type="molecule type" value="Genomic_DNA"/>
</dbReference>
<evidence type="ECO:0000256" key="2">
    <source>
        <dbReference type="ARBA" id="ARBA00023315"/>
    </source>
</evidence>
<evidence type="ECO:0000259" key="3">
    <source>
        <dbReference type="PROSITE" id="PS51186"/>
    </source>
</evidence>
<dbReference type="SUPFAM" id="SSF55729">
    <property type="entry name" value="Acyl-CoA N-acyltransferases (Nat)"/>
    <property type="match status" value="1"/>
</dbReference>
<keyword evidence="2" id="KW-0012">Acyltransferase</keyword>
<dbReference type="InterPro" id="IPR016181">
    <property type="entry name" value="Acyl_CoA_acyltransferase"/>
</dbReference>
<comment type="caution">
    <text evidence="4">The sequence shown here is derived from an EMBL/GenBank/DDBJ whole genome shotgun (WGS) entry which is preliminary data.</text>
</comment>
<dbReference type="InterPro" id="IPR000182">
    <property type="entry name" value="GNAT_dom"/>
</dbReference>